<feature type="transmembrane region" description="Helical" evidence="7">
    <location>
        <begin position="54"/>
        <end position="74"/>
    </location>
</feature>
<feature type="transmembrane region" description="Helical" evidence="7">
    <location>
        <begin position="322"/>
        <end position="342"/>
    </location>
</feature>
<dbReference type="PANTHER" id="PTHR42925">
    <property type="entry name" value="MULTIDRUG AND TOXIN EFFLUX PROTEIN MATE FAMILY"/>
    <property type="match status" value="1"/>
</dbReference>
<feature type="transmembrane region" description="Helical" evidence="7">
    <location>
        <begin position="419"/>
        <end position="437"/>
    </location>
</feature>
<keyword evidence="2" id="KW-0813">Transport</keyword>
<dbReference type="Proteomes" id="UP001139347">
    <property type="component" value="Unassembled WGS sequence"/>
</dbReference>
<feature type="transmembrane region" description="Helical" evidence="7">
    <location>
        <begin position="354"/>
        <end position="374"/>
    </location>
</feature>
<sequence>MSLWVRETSFYKSFFRLTLLIALQNIITLGVNLSDNLMLGGYSESALSGVALANQIQFILQMLVMGAAEGLVILSSRSWGAKNLESVKKAASIGMRIALLVSIVMWAVVFIFPEGCMSLFTNEQRVIQEGAQYLKIICFSYVFFAITNVLLASLRSVEIVRIGFIVSLSTLIINVSLNYVLIYGHFGFPQMGVSGSATATLAARIIETVIVIIFIKRFDHTLKLKLKDFYRIDMNLFRQYLRIGSPILMANALWAFAMGAQSAILGHMGESAIAANSVATTVFQLVTVITYASASATAVMIGKTIGEGHVSKIITYSKTLQMLYLCIGVVTGLVLFITKDYVTGLYSISDEAKTLAVHFMTVLSITVVGTAYQMPALTGIVRSGGDTKFVLYNDFIFMWLVVLPASAICAFVLDLSPLITFICLKCDQILKCFVAIVKVNRYKWIRTFNTDTKPLDSSENVAT</sequence>
<dbReference type="GO" id="GO:0042910">
    <property type="term" value="F:xenobiotic transmembrane transporter activity"/>
    <property type="evidence" value="ECO:0007669"/>
    <property type="project" value="InterPro"/>
</dbReference>
<evidence type="ECO:0000313" key="9">
    <source>
        <dbReference type="Proteomes" id="UP001139347"/>
    </source>
</evidence>
<name>A0A9X1WS78_9BACL</name>
<dbReference type="PANTHER" id="PTHR42925:SF2">
    <property type="entry name" value="NA+ DRIVEN MULTIDRUG EFFLUX PUMP"/>
    <property type="match status" value="1"/>
</dbReference>
<proteinExistence type="predicted"/>
<keyword evidence="6 7" id="KW-0472">Membrane</keyword>
<dbReference type="PIRSF" id="PIRSF006603">
    <property type="entry name" value="DinF"/>
    <property type="match status" value="1"/>
</dbReference>
<dbReference type="AlphaFoldDB" id="A0A9X1WS78"/>
<dbReference type="InterPro" id="IPR047135">
    <property type="entry name" value="YsiQ"/>
</dbReference>
<feature type="transmembrane region" description="Helical" evidence="7">
    <location>
        <begin position="201"/>
        <end position="219"/>
    </location>
</feature>
<dbReference type="GO" id="GO:0005886">
    <property type="term" value="C:plasma membrane"/>
    <property type="evidence" value="ECO:0007669"/>
    <property type="project" value="UniProtKB-SubCell"/>
</dbReference>
<evidence type="ECO:0000313" key="8">
    <source>
        <dbReference type="EMBL" id="MCJ8013751.1"/>
    </source>
</evidence>
<feature type="transmembrane region" description="Helical" evidence="7">
    <location>
        <begin position="133"/>
        <end position="152"/>
    </location>
</feature>
<dbReference type="NCBIfam" id="TIGR00797">
    <property type="entry name" value="matE"/>
    <property type="match status" value="1"/>
</dbReference>
<evidence type="ECO:0000256" key="6">
    <source>
        <dbReference type="ARBA" id="ARBA00023136"/>
    </source>
</evidence>
<keyword evidence="4 7" id="KW-0812">Transmembrane</keyword>
<evidence type="ECO:0000256" key="5">
    <source>
        <dbReference type="ARBA" id="ARBA00022989"/>
    </source>
</evidence>
<evidence type="ECO:0000256" key="1">
    <source>
        <dbReference type="ARBA" id="ARBA00004651"/>
    </source>
</evidence>
<comment type="caution">
    <text evidence="8">The sequence shown here is derived from an EMBL/GenBank/DDBJ whole genome shotgun (WGS) entry which is preliminary data.</text>
</comment>
<feature type="transmembrane region" description="Helical" evidence="7">
    <location>
        <begin position="14"/>
        <end position="34"/>
    </location>
</feature>
<dbReference type="CDD" id="cd13134">
    <property type="entry name" value="MATE_like_8"/>
    <property type="match status" value="1"/>
</dbReference>
<evidence type="ECO:0000256" key="2">
    <source>
        <dbReference type="ARBA" id="ARBA00022448"/>
    </source>
</evidence>
<protein>
    <submittedName>
        <fullName evidence="8">MATE family efflux transporter</fullName>
    </submittedName>
</protein>
<dbReference type="InterPro" id="IPR002528">
    <property type="entry name" value="MATE_fam"/>
</dbReference>
<keyword evidence="9" id="KW-1185">Reference proteome</keyword>
<dbReference type="InterPro" id="IPR048279">
    <property type="entry name" value="MdtK-like"/>
</dbReference>
<feature type="transmembrane region" description="Helical" evidence="7">
    <location>
        <begin position="281"/>
        <end position="301"/>
    </location>
</feature>
<evidence type="ECO:0000256" key="3">
    <source>
        <dbReference type="ARBA" id="ARBA00022475"/>
    </source>
</evidence>
<feature type="transmembrane region" description="Helical" evidence="7">
    <location>
        <begin position="95"/>
        <end position="113"/>
    </location>
</feature>
<keyword evidence="3" id="KW-1003">Cell membrane</keyword>
<reference evidence="8" key="1">
    <citation type="submission" date="2022-04" db="EMBL/GenBank/DDBJ databases">
        <title>Paenibacillus mangrovi sp. nov., a novel endophytic bacterium isolated from bark of Kandelia candel.</title>
        <authorList>
            <person name="Tuo L."/>
        </authorList>
    </citation>
    <scope>NUCLEOTIDE SEQUENCE</scope>
    <source>
        <strain evidence="8">KQZ6P-2</strain>
    </source>
</reference>
<organism evidence="8 9">
    <name type="scientific">Paenibacillus mangrovi</name>
    <dbReference type="NCBI Taxonomy" id="2931978"/>
    <lineage>
        <taxon>Bacteria</taxon>
        <taxon>Bacillati</taxon>
        <taxon>Bacillota</taxon>
        <taxon>Bacilli</taxon>
        <taxon>Bacillales</taxon>
        <taxon>Paenibacillaceae</taxon>
        <taxon>Paenibacillus</taxon>
    </lineage>
</organism>
<gene>
    <name evidence="8" type="ORF">MUG84_18655</name>
</gene>
<accession>A0A9X1WS78</accession>
<comment type="subcellular location">
    <subcellularLocation>
        <location evidence="1">Cell membrane</location>
        <topology evidence="1">Multi-pass membrane protein</topology>
    </subcellularLocation>
</comment>
<dbReference type="RefSeq" id="WP_244727535.1">
    <property type="nucleotide sequence ID" value="NZ_JALIRP010000007.1"/>
</dbReference>
<feature type="transmembrane region" description="Helical" evidence="7">
    <location>
        <begin position="159"/>
        <end position="181"/>
    </location>
</feature>
<evidence type="ECO:0000256" key="4">
    <source>
        <dbReference type="ARBA" id="ARBA00022692"/>
    </source>
</evidence>
<evidence type="ECO:0000256" key="7">
    <source>
        <dbReference type="SAM" id="Phobius"/>
    </source>
</evidence>
<dbReference type="EMBL" id="JALIRP010000007">
    <property type="protein sequence ID" value="MCJ8013751.1"/>
    <property type="molecule type" value="Genomic_DNA"/>
</dbReference>
<dbReference type="GO" id="GO:0015297">
    <property type="term" value="F:antiporter activity"/>
    <property type="evidence" value="ECO:0007669"/>
    <property type="project" value="InterPro"/>
</dbReference>
<feature type="transmembrane region" description="Helical" evidence="7">
    <location>
        <begin position="395"/>
        <end position="413"/>
    </location>
</feature>
<dbReference type="Pfam" id="PF01554">
    <property type="entry name" value="MatE"/>
    <property type="match status" value="2"/>
</dbReference>
<feature type="transmembrane region" description="Helical" evidence="7">
    <location>
        <begin position="240"/>
        <end position="261"/>
    </location>
</feature>
<keyword evidence="5 7" id="KW-1133">Transmembrane helix</keyword>